<organism evidence="1">
    <name type="scientific">Arundo donax</name>
    <name type="common">Giant reed</name>
    <name type="synonym">Donax arundinaceus</name>
    <dbReference type="NCBI Taxonomy" id="35708"/>
    <lineage>
        <taxon>Eukaryota</taxon>
        <taxon>Viridiplantae</taxon>
        <taxon>Streptophyta</taxon>
        <taxon>Embryophyta</taxon>
        <taxon>Tracheophyta</taxon>
        <taxon>Spermatophyta</taxon>
        <taxon>Magnoliopsida</taxon>
        <taxon>Liliopsida</taxon>
        <taxon>Poales</taxon>
        <taxon>Poaceae</taxon>
        <taxon>PACMAD clade</taxon>
        <taxon>Arundinoideae</taxon>
        <taxon>Arundineae</taxon>
        <taxon>Arundo</taxon>
    </lineage>
</organism>
<sequence length="68" mass="8060">MSIFEMLQLILNLKTWSSIFGKGQRFVEEILSLRYAICNLIYVISSLKKSYDYLSKLIIFFDHVYLTT</sequence>
<accession>A0A0A8YV17</accession>
<name>A0A0A8YV17_ARUDO</name>
<dbReference type="AlphaFoldDB" id="A0A0A8YV17"/>
<reference evidence="1" key="2">
    <citation type="journal article" date="2015" name="Data Brief">
        <title>Shoot transcriptome of the giant reed, Arundo donax.</title>
        <authorList>
            <person name="Barrero R.A."/>
            <person name="Guerrero F.D."/>
            <person name="Moolhuijzen P."/>
            <person name="Goolsby J.A."/>
            <person name="Tidwell J."/>
            <person name="Bellgard S.E."/>
            <person name="Bellgard M.I."/>
        </authorList>
    </citation>
    <scope>NUCLEOTIDE SEQUENCE</scope>
    <source>
        <tissue evidence="1">Shoot tissue taken approximately 20 cm above the soil surface</tissue>
    </source>
</reference>
<protein>
    <submittedName>
        <fullName evidence="1">Uncharacterized protein</fullName>
    </submittedName>
</protein>
<proteinExistence type="predicted"/>
<evidence type="ECO:0000313" key="1">
    <source>
        <dbReference type="EMBL" id="JAD28340.1"/>
    </source>
</evidence>
<reference evidence="1" key="1">
    <citation type="submission" date="2014-09" db="EMBL/GenBank/DDBJ databases">
        <authorList>
            <person name="Magalhaes I.L.F."/>
            <person name="Oliveira U."/>
            <person name="Santos F.R."/>
            <person name="Vidigal T.H.D.A."/>
            <person name="Brescovit A.D."/>
            <person name="Santos A.J."/>
        </authorList>
    </citation>
    <scope>NUCLEOTIDE SEQUENCE</scope>
    <source>
        <tissue evidence="1">Shoot tissue taken approximately 20 cm above the soil surface</tissue>
    </source>
</reference>
<dbReference type="EMBL" id="GBRH01269555">
    <property type="protein sequence ID" value="JAD28340.1"/>
    <property type="molecule type" value="Transcribed_RNA"/>
</dbReference>